<dbReference type="PANTHER" id="PTHR36851:SF1">
    <property type="entry name" value="GLYCO_TRANS_2-LIKE DOMAIN-CONTAINING PROTEIN"/>
    <property type="match status" value="1"/>
</dbReference>
<dbReference type="EMBL" id="VTOW01000002">
    <property type="protein sequence ID" value="NKE71578.1"/>
    <property type="molecule type" value="Genomic_DNA"/>
</dbReference>
<evidence type="ECO:0000313" key="4">
    <source>
        <dbReference type="Proteomes" id="UP000534783"/>
    </source>
</evidence>
<evidence type="ECO:0000313" key="3">
    <source>
        <dbReference type="EMBL" id="NKE71578.1"/>
    </source>
</evidence>
<gene>
    <name evidence="3" type="ORF">MNODULE_12590</name>
</gene>
<dbReference type="InterPro" id="IPR029044">
    <property type="entry name" value="Nucleotide-diphossugar_trans"/>
</dbReference>
<keyword evidence="2" id="KW-1133">Transmembrane helix</keyword>
<feature type="transmembrane region" description="Helical" evidence="2">
    <location>
        <begin position="436"/>
        <end position="455"/>
    </location>
</feature>
<feature type="region of interest" description="Disordered" evidence="1">
    <location>
        <begin position="552"/>
        <end position="580"/>
    </location>
</feature>
<dbReference type="PANTHER" id="PTHR36851">
    <property type="entry name" value="UNNAMED PRODUCT"/>
    <property type="match status" value="1"/>
</dbReference>
<proteinExistence type="predicted"/>
<organism evidence="3 4">
    <name type="scientific">Candidatus Manganitrophus noduliformans</name>
    <dbReference type="NCBI Taxonomy" id="2606439"/>
    <lineage>
        <taxon>Bacteria</taxon>
        <taxon>Pseudomonadati</taxon>
        <taxon>Nitrospirota</taxon>
        <taxon>Nitrospiria</taxon>
        <taxon>Candidatus Troglogloeales</taxon>
        <taxon>Candidatus Manganitrophaceae</taxon>
        <taxon>Candidatus Manganitrophus</taxon>
    </lineage>
</organism>
<reference evidence="3 4" key="1">
    <citation type="journal article" date="2020" name="Nature">
        <title>Bacterial chemolithoautotrophy via manganese oxidation.</title>
        <authorList>
            <person name="Yu H."/>
            <person name="Leadbetter J.R."/>
        </authorList>
    </citation>
    <scope>NUCLEOTIDE SEQUENCE [LARGE SCALE GENOMIC DNA]</scope>
    <source>
        <strain evidence="3 4">Mn-1</strain>
    </source>
</reference>
<dbReference type="Proteomes" id="UP000534783">
    <property type="component" value="Unassembled WGS sequence"/>
</dbReference>
<feature type="transmembrane region" description="Helical" evidence="2">
    <location>
        <begin position="475"/>
        <end position="495"/>
    </location>
</feature>
<comment type="caution">
    <text evidence="3">The sequence shown here is derived from an EMBL/GenBank/DDBJ whole genome shotgun (WGS) entry which is preliminary data.</text>
</comment>
<dbReference type="Gene3D" id="3.90.550.10">
    <property type="entry name" value="Spore Coat Polysaccharide Biosynthesis Protein SpsA, Chain A"/>
    <property type="match status" value="1"/>
</dbReference>
<keyword evidence="3" id="KW-0808">Transferase</keyword>
<dbReference type="SUPFAM" id="SSF53448">
    <property type="entry name" value="Nucleotide-diphospho-sugar transferases"/>
    <property type="match status" value="1"/>
</dbReference>
<evidence type="ECO:0000256" key="2">
    <source>
        <dbReference type="SAM" id="Phobius"/>
    </source>
</evidence>
<evidence type="ECO:0000256" key="1">
    <source>
        <dbReference type="SAM" id="MobiDB-lite"/>
    </source>
</evidence>
<accession>A0A7X6DQK8</accession>
<protein>
    <submittedName>
        <fullName evidence="3">Glycosyltransferase</fullName>
    </submittedName>
</protein>
<dbReference type="RefSeq" id="WP_168060337.1">
    <property type="nucleotide sequence ID" value="NZ_VTOW01000002.1"/>
</dbReference>
<name>A0A7X6DQK8_9BACT</name>
<feature type="transmembrane region" description="Helical" evidence="2">
    <location>
        <begin position="49"/>
        <end position="74"/>
    </location>
</feature>
<keyword evidence="4" id="KW-1185">Reference proteome</keyword>
<dbReference type="GO" id="GO:0016740">
    <property type="term" value="F:transferase activity"/>
    <property type="evidence" value="ECO:0007669"/>
    <property type="project" value="UniProtKB-KW"/>
</dbReference>
<feature type="transmembrane region" description="Helical" evidence="2">
    <location>
        <begin position="21"/>
        <end position="43"/>
    </location>
</feature>
<keyword evidence="2" id="KW-0812">Transmembrane</keyword>
<dbReference type="AlphaFoldDB" id="A0A7X6DQK8"/>
<keyword evidence="2" id="KW-0472">Membrane</keyword>
<feature type="transmembrane region" description="Helical" evidence="2">
    <location>
        <begin position="507"/>
        <end position="530"/>
    </location>
</feature>
<sequence>MGVFLPSPRTSHRRDALLQRAFEIVPGLLLWSTFLGLFIFSFFQPVAVAIFIIAYDLYWLIRVTYFSIFMLLAYRRVRMEWGTDWRRRCEKASGEIPAYRREIEEETARAEREGAPKRRLQSLRLHLQEIRRIETEKVDVWDWTTIRHLVIFPTYQEGLEILRSSLRALLQADYPNERMIVVLAFEEREGIPAYRKAKALRQEFGSSFGAFLTTFHPDGIPGEARVKGANMAWAARQAKQYLDRENIPYDRVILSAFDADTCVDRQYFGCLTYNYIIHPQRTRRSYQPLPMYHNNIWDAPSFARVVANSTTFWHMVQSIRPDLLITFSSHAMSFKALVEVGYWPVDVISDDSVIFYSCYLYYGGQYETIPLYVPVSMDANLAESYWRTLINQYKQMRRWAWGIEKFPLMMRGFLIDRAIPLRKKIKHVFRMLEGNYSWGSAPFVIPVFGSLPLLVGGREFYQTVLAYNFTATTRSILSMALVGVFLSVFLCHALLPPRPARYGRWRTVSMTLQWALVPLSYIFLVGLPAVDAQTRLMLGRYLTFWVTDKKRKEGDVASGSPELGPVAGLAEVPEKREEVG</sequence>